<dbReference type="AlphaFoldDB" id="A0A2U1MZ77"/>
<comment type="caution">
    <text evidence="9">The sequence shown here is derived from an EMBL/GenBank/DDBJ whole genome shotgun (WGS) entry which is preliminary data.</text>
</comment>
<evidence type="ECO:0000256" key="3">
    <source>
        <dbReference type="ARBA" id="ARBA00009466"/>
    </source>
</evidence>
<evidence type="ECO:0000256" key="6">
    <source>
        <dbReference type="ARBA" id="ARBA00022927"/>
    </source>
</evidence>
<keyword evidence="6" id="KW-0653">Protein transport</keyword>
<comment type="subcellular location">
    <subcellularLocation>
        <location evidence="2">Cytoplasm</location>
    </subcellularLocation>
    <subcellularLocation>
        <location evidence="1">Nucleus</location>
    </subcellularLocation>
</comment>
<evidence type="ECO:0000256" key="7">
    <source>
        <dbReference type="ARBA" id="ARBA00023242"/>
    </source>
</evidence>
<dbReference type="GO" id="GO:0005049">
    <property type="term" value="F:nuclear export signal receptor activity"/>
    <property type="evidence" value="ECO:0007669"/>
    <property type="project" value="InterPro"/>
</dbReference>
<keyword evidence="8" id="KW-1133">Transmembrane helix</keyword>
<keyword evidence="8" id="KW-0812">Transmembrane</keyword>
<evidence type="ECO:0000256" key="4">
    <source>
        <dbReference type="ARBA" id="ARBA00022448"/>
    </source>
</evidence>
<protein>
    <submittedName>
        <fullName evidence="9">Uncharacterized protein</fullName>
    </submittedName>
</protein>
<evidence type="ECO:0000256" key="2">
    <source>
        <dbReference type="ARBA" id="ARBA00004496"/>
    </source>
</evidence>
<evidence type="ECO:0000256" key="1">
    <source>
        <dbReference type="ARBA" id="ARBA00004123"/>
    </source>
</evidence>
<dbReference type="STRING" id="35608.A0A2U1MZ77"/>
<feature type="transmembrane region" description="Helical" evidence="8">
    <location>
        <begin position="12"/>
        <end position="34"/>
    </location>
</feature>
<organism evidence="9 10">
    <name type="scientific">Artemisia annua</name>
    <name type="common">Sweet wormwood</name>
    <dbReference type="NCBI Taxonomy" id="35608"/>
    <lineage>
        <taxon>Eukaryota</taxon>
        <taxon>Viridiplantae</taxon>
        <taxon>Streptophyta</taxon>
        <taxon>Embryophyta</taxon>
        <taxon>Tracheophyta</taxon>
        <taxon>Spermatophyta</taxon>
        <taxon>Magnoliopsida</taxon>
        <taxon>eudicotyledons</taxon>
        <taxon>Gunneridae</taxon>
        <taxon>Pentapetalae</taxon>
        <taxon>asterids</taxon>
        <taxon>campanulids</taxon>
        <taxon>Asterales</taxon>
        <taxon>Asteraceae</taxon>
        <taxon>Asteroideae</taxon>
        <taxon>Anthemideae</taxon>
        <taxon>Artemisiinae</taxon>
        <taxon>Artemisia</taxon>
    </lineage>
</organism>
<evidence type="ECO:0000256" key="8">
    <source>
        <dbReference type="SAM" id="Phobius"/>
    </source>
</evidence>
<name>A0A2U1MZ77_ARTAN</name>
<keyword evidence="5" id="KW-0963">Cytoplasm</keyword>
<accession>A0A2U1MZ77</accession>
<proteinExistence type="inferred from homology"/>
<sequence>MSPPLSLPSAQIATLSWLLGGFGWLGSFVCMDLVGGAADALFPLILCDHDLYQRLGNELVERQPNSVLKTRMASALHSLTTSDDLSLSADRSNMRKFRKNLNRFLIDVRGFLRII</sequence>
<comment type="similarity">
    <text evidence="3">Belongs to the exportin family.</text>
</comment>
<dbReference type="PANTHER" id="PTHR12596">
    <property type="entry name" value="EXPORTIN 4,7-RELATED"/>
    <property type="match status" value="1"/>
</dbReference>
<keyword evidence="7" id="KW-0539">Nucleus</keyword>
<dbReference type="Proteomes" id="UP000245207">
    <property type="component" value="Unassembled WGS sequence"/>
</dbReference>
<keyword evidence="10" id="KW-1185">Reference proteome</keyword>
<gene>
    <name evidence="9" type="ORF">CTI12_AA326380</name>
</gene>
<keyword evidence="4" id="KW-0813">Transport</keyword>
<dbReference type="GO" id="GO:0005737">
    <property type="term" value="C:cytoplasm"/>
    <property type="evidence" value="ECO:0007669"/>
    <property type="project" value="UniProtKB-SubCell"/>
</dbReference>
<evidence type="ECO:0000313" key="10">
    <source>
        <dbReference type="Proteomes" id="UP000245207"/>
    </source>
</evidence>
<dbReference type="EMBL" id="PKPP01004008">
    <property type="protein sequence ID" value="PWA66537.1"/>
    <property type="molecule type" value="Genomic_DNA"/>
</dbReference>
<reference evidence="9 10" key="1">
    <citation type="journal article" date="2018" name="Mol. Plant">
        <title>The genome of Artemisia annua provides insight into the evolution of Asteraceae family and artemisinin biosynthesis.</title>
        <authorList>
            <person name="Shen Q."/>
            <person name="Zhang L."/>
            <person name="Liao Z."/>
            <person name="Wang S."/>
            <person name="Yan T."/>
            <person name="Shi P."/>
            <person name="Liu M."/>
            <person name="Fu X."/>
            <person name="Pan Q."/>
            <person name="Wang Y."/>
            <person name="Lv Z."/>
            <person name="Lu X."/>
            <person name="Zhang F."/>
            <person name="Jiang W."/>
            <person name="Ma Y."/>
            <person name="Chen M."/>
            <person name="Hao X."/>
            <person name="Li L."/>
            <person name="Tang Y."/>
            <person name="Lv G."/>
            <person name="Zhou Y."/>
            <person name="Sun X."/>
            <person name="Brodelius P.E."/>
            <person name="Rose J.K.C."/>
            <person name="Tang K."/>
        </authorList>
    </citation>
    <scope>NUCLEOTIDE SEQUENCE [LARGE SCALE GENOMIC DNA]</scope>
    <source>
        <strain evidence="10">cv. Huhao1</strain>
        <tissue evidence="9">Leaf</tissue>
    </source>
</reference>
<dbReference type="InterPro" id="IPR044189">
    <property type="entry name" value="XPO4/7-like"/>
</dbReference>
<dbReference type="OrthoDB" id="1711043at2759"/>
<dbReference type="GO" id="GO:0006611">
    <property type="term" value="P:protein export from nucleus"/>
    <property type="evidence" value="ECO:0007669"/>
    <property type="project" value="TreeGrafter"/>
</dbReference>
<dbReference type="GO" id="GO:0005643">
    <property type="term" value="C:nuclear pore"/>
    <property type="evidence" value="ECO:0007669"/>
    <property type="project" value="TreeGrafter"/>
</dbReference>
<evidence type="ECO:0000256" key="5">
    <source>
        <dbReference type="ARBA" id="ARBA00022490"/>
    </source>
</evidence>
<keyword evidence="8" id="KW-0472">Membrane</keyword>
<evidence type="ECO:0000313" key="9">
    <source>
        <dbReference type="EMBL" id="PWA66537.1"/>
    </source>
</evidence>
<dbReference type="PANTHER" id="PTHR12596:SF1">
    <property type="entry name" value="EXPORTIN-4"/>
    <property type="match status" value="1"/>
</dbReference>